<accession>A0ABS9WBU1</accession>
<dbReference type="EMBL" id="JALBUU010000125">
    <property type="protein sequence ID" value="MCI0756701.1"/>
    <property type="molecule type" value="Genomic_DNA"/>
</dbReference>
<comment type="caution">
    <text evidence="1">The sequence shown here is derived from an EMBL/GenBank/DDBJ whole genome shotgun (WGS) entry which is preliminary data.</text>
</comment>
<protein>
    <submittedName>
        <fullName evidence="1">Uncharacterized protein</fullName>
    </submittedName>
</protein>
<dbReference type="Proteomes" id="UP001201985">
    <property type="component" value="Unassembled WGS sequence"/>
</dbReference>
<evidence type="ECO:0000313" key="1">
    <source>
        <dbReference type="EMBL" id="MCI0756701.1"/>
    </source>
</evidence>
<name>A0ABS9WBU1_9PROT</name>
<organism evidence="1 2">
    <name type="scientific">Teichococcus vastitatis</name>
    <dbReference type="NCBI Taxonomy" id="2307076"/>
    <lineage>
        <taxon>Bacteria</taxon>
        <taxon>Pseudomonadati</taxon>
        <taxon>Pseudomonadota</taxon>
        <taxon>Alphaproteobacteria</taxon>
        <taxon>Acetobacterales</taxon>
        <taxon>Roseomonadaceae</taxon>
        <taxon>Roseomonas</taxon>
    </lineage>
</organism>
<sequence length="211" mass="23596">MVVEELSIKLHIRQLERAIEEIRTKPPSLWYLDECVAAYAHLMSKATRKAVITDGKQRQAMRKAISKRFACVGTKDGKALVYQLLSDAARAAKSLDPVPDNNSWQALIVAYRAGMKVLIAFAALKQSHKDIFHWPNGRPNLAGNNTLTPHDLINCLPQVDHPREEREKAEAGGDWDAVVAGLEREIELAKEDLNKMVWKDVGFSMPSEEAA</sequence>
<proteinExistence type="predicted"/>
<reference evidence="1 2" key="1">
    <citation type="submission" date="2022-03" db="EMBL/GenBank/DDBJ databases">
        <title>Complete genome analysis of Roseomonas KG 17.1 : a prolific producer of plant growth promoters.</title>
        <authorList>
            <person name="Saadouli I."/>
            <person name="Najjari A."/>
            <person name="Mosbah A."/>
            <person name="Ouzari H.I."/>
        </authorList>
    </citation>
    <scope>NUCLEOTIDE SEQUENCE [LARGE SCALE GENOMIC DNA]</scope>
    <source>
        <strain evidence="1 2">KG17-1</strain>
    </source>
</reference>
<evidence type="ECO:0000313" key="2">
    <source>
        <dbReference type="Proteomes" id="UP001201985"/>
    </source>
</evidence>
<dbReference type="RefSeq" id="WP_241794003.1">
    <property type="nucleotide sequence ID" value="NZ_JALBUU010000125.1"/>
</dbReference>
<gene>
    <name evidence="1" type="ORF">MON41_23990</name>
</gene>
<keyword evidence="2" id="KW-1185">Reference proteome</keyword>